<evidence type="ECO:0000256" key="2">
    <source>
        <dbReference type="ARBA" id="ARBA00005404"/>
    </source>
</evidence>
<dbReference type="InterPro" id="IPR054351">
    <property type="entry name" value="NADH_UbQ_OxRdtase_ferredoxin"/>
</dbReference>
<dbReference type="PROSITE" id="PS00643">
    <property type="entry name" value="COMPLEX1_75K_3"/>
    <property type="match status" value="1"/>
</dbReference>
<proteinExistence type="inferred from homology"/>
<dbReference type="InterPro" id="IPR036010">
    <property type="entry name" value="2Fe-2S_ferredoxin-like_sf"/>
</dbReference>
<dbReference type="PROSITE" id="PS51669">
    <property type="entry name" value="4FE4S_MOW_BIS_MGD"/>
    <property type="match status" value="1"/>
</dbReference>
<keyword evidence="16" id="KW-1185">Reference proteome</keyword>
<dbReference type="InterPro" id="IPR019574">
    <property type="entry name" value="NADH_UbQ_OxRdtase_Gsu_4Fe4S-bd"/>
</dbReference>
<accession>A0ABT2EI45</accession>
<dbReference type="PROSITE" id="PS00642">
    <property type="entry name" value="COMPLEX1_75K_2"/>
    <property type="match status" value="1"/>
</dbReference>
<evidence type="ECO:0000256" key="7">
    <source>
        <dbReference type="ARBA" id="ARBA00023014"/>
    </source>
</evidence>
<evidence type="ECO:0000256" key="1">
    <source>
        <dbReference type="ARBA" id="ARBA00001966"/>
    </source>
</evidence>
<evidence type="ECO:0000256" key="5">
    <source>
        <dbReference type="ARBA" id="ARBA00022967"/>
    </source>
</evidence>
<evidence type="ECO:0000256" key="10">
    <source>
        <dbReference type="RuleBase" id="RU003525"/>
    </source>
</evidence>
<feature type="domain" description="4Fe-4S His(Cys)3-ligated-type" evidence="14">
    <location>
        <begin position="145"/>
        <end position="184"/>
    </location>
</feature>
<gene>
    <name evidence="15" type="ORF">M2350_000012</name>
</gene>
<dbReference type="PANTHER" id="PTHR43105">
    <property type="entry name" value="RESPIRATORY NITRATE REDUCTASE"/>
    <property type="match status" value="1"/>
</dbReference>
<dbReference type="Pfam" id="PF13510">
    <property type="entry name" value="Fer2_4"/>
    <property type="match status" value="1"/>
</dbReference>
<keyword evidence="4 10" id="KW-0479">Metal-binding</keyword>
<keyword evidence="6 10" id="KW-0408">Iron</keyword>
<dbReference type="Pfam" id="PF10588">
    <property type="entry name" value="NADH-G_4Fe-4S_3"/>
    <property type="match status" value="1"/>
</dbReference>
<dbReference type="PROSITE" id="PS51839">
    <property type="entry name" value="4FE4S_HC3"/>
    <property type="match status" value="1"/>
</dbReference>
<reference evidence="15 16" key="1">
    <citation type="submission" date="2022-08" db="EMBL/GenBank/DDBJ databases">
        <title>Bacterial and archaeal communities from various locations to study Microbial Dark Matter (Phase II).</title>
        <authorList>
            <person name="Stepanauskas R."/>
        </authorList>
    </citation>
    <scope>NUCLEOTIDE SEQUENCE [LARGE SCALE GENOMIC DNA]</scope>
    <source>
        <strain evidence="15 16">PD1</strain>
    </source>
</reference>
<dbReference type="RefSeq" id="WP_259091811.1">
    <property type="nucleotide sequence ID" value="NZ_CP130454.1"/>
</dbReference>
<dbReference type="CDD" id="cd00207">
    <property type="entry name" value="fer2"/>
    <property type="match status" value="1"/>
</dbReference>
<dbReference type="Gene3D" id="3.40.228.10">
    <property type="entry name" value="Dimethylsulfoxide Reductase, domain 2"/>
    <property type="match status" value="1"/>
</dbReference>
<evidence type="ECO:0000259" key="13">
    <source>
        <dbReference type="PROSITE" id="PS51669"/>
    </source>
</evidence>
<evidence type="ECO:0000259" key="11">
    <source>
        <dbReference type="PROSITE" id="PS51085"/>
    </source>
</evidence>
<dbReference type="PROSITE" id="PS51085">
    <property type="entry name" value="2FE2S_FER_2"/>
    <property type="match status" value="1"/>
</dbReference>
<dbReference type="EC" id="7.1.1.-" evidence="10"/>
<dbReference type="Pfam" id="PF22117">
    <property type="entry name" value="Fer4_Nqo3"/>
    <property type="match status" value="1"/>
</dbReference>
<comment type="catalytic activity">
    <reaction evidence="9 10">
        <text>a quinone + NADH + 5 H(+)(in) = a quinol + NAD(+) + 4 H(+)(out)</text>
        <dbReference type="Rhea" id="RHEA:57888"/>
        <dbReference type="ChEBI" id="CHEBI:15378"/>
        <dbReference type="ChEBI" id="CHEBI:24646"/>
        <dbReference type="ChEBI" id="CHEBI:57540"/>
        <dbReference type="ChEBI" id="CHEBI:57945"/>
        <dbReference type="ChEBI" id="CHEBI:132124"/>
    </reaction>
</comment>
<dbReference type="NCBIfam" id="TIGR01973">
    <property type="entry name" value="NuoG"/>
    <property type="match status" value="1"/>
</dbReference>
<dbReference type="Gene3D" id="3.10.20.740">
    <property type="match status" value="1"/>
</dbReference>
<dbReference type="SUPFAM" id="SSF54292">
    <property type="entry name" value="2Fe-2S ferredoxin-like"/>
    <property type="match status" value="1"/>
</dbReference>
<dbReference type="EMBL" id="JANUCP010000001">
    <property type="protein sequence ID" value="MCS3917615.1"/>
    <property type="molecule type" value="Genomic_DNA"/>
</dbReference>
<protein>
    <recommendedName>
        <fullName evidence="10">NADH-quinone oxidoreductase</fullName>
        <ecNumber evidence="10">7.1.1.-</ecNumber>
    </recommendedName>
</protein>
<name>A0ABT2EI45_9BACT</name>
<dbReference type="Proteomes" id="UP001204798">
    <property type="component" value="Unassembled WGS sequence"/>
</dbReference>
<evidence type="ECO:0000256" key="9">
    <source>
        <dbReference type="ARBA" id="ARBA00047712"/>
    </source>
</evidence>
<dbReference type="PROSITE" id="PS00641">
    <property type="entry name" value="COMPLEX1_75K_1"/>
    <property type="match status" value="1"/>
</dbReference>
<evidence type="ECO:0000256" key="8">
    <source>
        <dbReference type="ARBA" id="ARBA00023027"/>
    </source>
</evidence>
<keyword evidence="3 10" id="KW-0004">4Fe-4S</keyword>
<comment type="similarity">
    <text evidence="2 10">Belongs to the complex I 75 kDa subunit family.</text>
</comment>
<dbReference type="Gene3D" id="3.40.50.740">
    <property type="match status" value="2"/>
</dbReference>
<comment type="function">
    <text evidence="10">NDH-1 shuttles electrons from NADH, via FMN and iron-sulfur (Fe-S) centers, to quinones in the respiratory chain. Couples the redox reaction to proton translocation (for every two electrons transferred, four hydrogen ions are translocated across the cytoplasmic membrane), and thus conserves the redox energy in a proton gradient.</text>
</comment>
<dbReference type="InterPro" id="IPR000283">
    <property type="entry name" value="NADH_UbQ_OxRdtase_75kDa_su_CS"/>
</dbReference>
<evidence type="ECO:0000259" key="14">
    <source>
        <dbReference type="PROSITE" id="PS51839"/>
    </source>
</evidence>
<evidence type="ECO:0000313" key="16">
    <source>
        <dbReference type="Proteomes" id="UP001204798"/>
    </source>
</evidence>
<dbReference type="InterPro" id="IPR017896">
    <property type="entry name" value="4Fe4S_Fe-S-bd"/>
</dbReference>
<keyword evidence="7 10" id="KW-0411">Iron-sulfur</keyword>
<dbReference type="InterPro" id="IPR001041">
    <property type="entry name" value="2Fe-2S_ferredoxin-type"/>
</dbReference>
<dbReference type="InterPro" id="IPR010228">
    <property type="entry name" value="NADH_UbQ_OxRdtase_Gsu"/>
</dbReference>
<dbReference type="Gene3D" id="3.30.70.20">
    <property type="match status" value="1"/>
</dbReference>
<comment type="cofactor">
    <cofactor evidence="1 10">
        <name>[4Fe-4S] cluster</name>
        <dbReference type="ChEBI" id="CHEBI:49883"/>
    </cofactor>
</comment>
<evidence type="ECO:0000259" key="12">
    <source>
        <dbReference type="PROSITE" id="PS51379"/>
    </source>
</evidence>
<evidence type="ECO:0000256" key="6">
    <source>
        <dbReference type="ARBA" id="ARBA00023004"/>
    </source>
</evidence>
<dbReference type="SUPFAM" id="SSF53706">
    <property type="entry name" value="Formate dehydrogenase/DMSO reductase, domains 1-3"/>
    <property type="match status" value="1"/>
</dbReference>
<dbReference type="SUPFAM" id="SSF54862">
    <property type="entry name" value="4Fe-4S ferredoxins"/>
    <property type="match status" value="1"/>
</dbReference>
<comment type="caution">
    <text evidence="15">The sequence shown here is derived from an EMBL/GenBank/DDBJ whole genome shotgun (WGS) entry which is preliminary data.</text>
</comment>
<keyword evidence="5 10" id="KW-1278">Translocase</keyword>
<dbReference type="SMART" id="SM00929">
    <property type="entry name" value="NADH-G_4Fe-4S_3"/>
    <property type="match status" value="1"/>
</dbReference>
<keyword evidence="8 10" id="KW-0520">NAD</keyword>
<evidence type="ECO:0000313" key="15">
    <source>
        <dbReference type="EMBL" id="MCS3917615.1"/>
    </source>
</evidence>
<feature type="domain" description="4Fe-4S Mo/W bis-MGD-type" evidence="13">
    <location>
        <begin position="283"/>
        <end position="340"/>
    </location>
</feature>
<dbReference type="InterPro" id="IPR006963">
    <property type="entry name" value="Mopterin_OxRdtase_4Fe-4S_dom"/>
</dbReference>
<dbReference type="Pfam" id="PF00384">
    <property type="entry name" value="Molybdopterin"/>
    <property type="match status" value="1"/>
</dbReference>
<dbReference type="Gene3D" id="2.20.25.90">
    <property type="entry name" value="ADC-like domains"/>
    <property type="match status" value="1"/>
</dbReference>
<dbReference type="PANTHER" id="PTHR43105:SF12">
    <property type="entry name" value="NADH-QUINONE OXIDOREDUCTASE SUBUNIT G"/>
    <property type="match status" value="1"/>
</dbReference>
<feature type="domain" description="2Fe-2S ferredoxin-type" evidence="11">
    <location>
        <begin position="46"/>
        <end position="145"/>
    </location>
</feature>
<keyword evidence="10" id="KW-0874">Quinone</keyword>
<organism evidence="15 16">
    <name type="scientific">Candidatus Fervidibacter sacchari</name>
    <dbReference type="NCBI Taxonomy" id="1448929"/>
    <lineage>
        <taxon>Bacteria</taxon>
        <taxon>Candidatus Fervidibacterota</taxon>
        <taxon>Candidatus Fervidibacter</taxon>
    </lineage>
</organism>
<dbReference type="InterPro" id="IPR006656">
    <property type="entry name" value="Mopterin_OxRdtase"/>
</dbReference>
<dbReference type="InterPro" id="IPR050123">
    <property type="entry name" value="Prok_molybdopt-oxidoreductase"/>
</dbReference>
<evidence type="ECO:0000256" key="4">
    <source>
        <dbReference type="ARBA" id="ARBA00022723"/>
    </source>
</evidence>
<keyword evidence="10" id="KW-0001">2Fe-2S</keyword>
<sequence>MSGYISWDELVKAFWGKVPLEKEIPANILAGTTVGLRRREIPPDAKKVRVTIDGQTIEVPEGTLIIEAAKMLGIDIPHFCYHPRLEPVGVCRQCLVEVGMPRRNPDGTIATDEQGNPIIQWMPKPQPSCTMTVSDGMVVKVKSEAAEAARRAVMEFLLINHPLDCPVCDRGGECPLQNAAFVQGRPYSRFTEQKRTFVKPIAISPHIALDRERCIMCKRCIRFCDEIVGEKQLEQVERGWWSYIAVAEGEELDNIFSGNVIDICPVGALTNLHYRFAARPWELKRTETVCPKCPIHCSIFADCRFNHPVRFVPAGENLRVNDLWMCDIGRFEQRYPHIEHRIITPLMRVDGELQEIGWERALDALAEILRGEEQVTRGEMAFIGTAAMTNEEAYLLQRFARSVVGCGSVDFIERDPLVSELVKLGGKVGLGVDVYALQKTDCALVLGCNIYRHLPIAWLWILQAVKKRGAKLIVVGVTEDKPRMKRWAWRWIETGTGQWLDKFANALAGILAGEGTSEDALACGVAIETLAEVAEALKNAERPVVICASSEDLQPISPENVMKLRQVLAKPDWDAVCYALHHSNARGCMEAGLTPDFLPGLRPVNDEAMRLVLRRLWGDGTPPQNGRDAKSALEAARSGELKFAWVVDPSPIYELPEETVNALAQVPYLVVSASVRTPLAEKAWLVLPDLTFMEKNGSYTNWAGTVQTVRRAVEPPSGARSIARVLIALSERLGKPIRYPTPKAVLTELEHLRALSGLVRR</sequence>
<comment type="cofactor">
    <cofactor evidence="10">
        <name>[2Fe-2S] cluster</name>
        <dbReference type="ChEBI" id="CHEBI:190135"/>
    </cofactor>
    <text evidence="10">Binds 1 [2Fe-2S] cluster per subunit.</text>
</comment>
<evidence type="ECO:0000256" key="3">
    <source>
        <dbReference type="ARBA" id="ARBA00022485"/>
    </source>
</evidence>
<dbReference type="PROSITE" id="PS51379">
    <property type="entry name" value="4FE4S_FER_2"/>
    <property type="match status" value="1"/>
</dbReference>
<feature type="domain" description="4Fe-4S ferredoxin-type" evidence="12">
    <location>
        <begin position="205"/>
        <end position="224"/>
    </location>
</feature>